<comment type="caution">
    <text evidence="1">The sequence shown here is derived from an EMBL/GenBank/DDBJ whole genome shotgun (WGS) entry which is preliminary data.</text>
</comment>
<accession>A0A6S7GLA8</accession>
<dbReference type="AlphaFoldDB" id="A0A6S7GLA8"/>
<keyword evidence="2" id="KW-1185">Reference proteome</keyword>
<protein>
    <submittedName>
        <fullName evidence="1">Uncharacterized protein</fullName>
    </submittedName>
</protein>
<dbReference type="Proteomes" id="UP001152795">
    <property type="component" value="Unassembled WGS sequence"/>
</dbReference>
<evidence type="ECO:0000313" key="2">
    <source>
        <dbReference type="Proteomes" id="UP001152795"/>
    </source>
</evidence>
<gene>
    <name evidence="1" type="ORF">PACLA_8A028421</name>
</gene>
<proteinExistence type="predicted"/>
<organism evidence="1 2">
    <name type="scientific">Paramuricea clavata</name>
    <name type="common">Red gorgonian</name>
    <name type="synonym">Violescent sea-whip</name>
    <dbReference type="NCBI Taxonomy" id="317549"/>
    <lineage>
        <taxon>Eukaryota</taxon>
        <taxon>Metazoa</taxon>
        <taxon>Cnidaria</taxon>
        <taxon>Anthozoa</taxon>
        <taxon>Octocorallia</taxon>
        <taxon>Malacalcyonacea</taxon>
        <taxon>Plexauridae</taxon>
        <taxon>Paramuricea</taxon>
    </lineage>
</organism>
<sequence length="127" mass="14081">MFKGKPGIVCTDSERYRTARTGLIYGLQLLYFTLVGKPLYHGSFDVQYVLEEKEHTSGEPLIKVVLDDSEIAPKISGCSTPRLFATGLLEEISSISLIAEGMVVKNSDTIRAILPTQWHVCLQGTMF</sequence>
<dbReference type="EMBL" id="CACRXK020002122">
    <property type="protein sequence ID" value="CAB3992778.1"/>
    <property type="molecule type" value="Genomic_DNA"/>
</dbReference>
<reference evidence="1" key="1">
    <citation type="submission" date="2020-04" db="EMBL/GenBank/DDBJ databases">
        <authorList>
            <person name="Alioto T."/>
            <person name="Alioto T."/>
            <person name="Gomez Garrido J."/>
        </authorList>
    </citation>
    <scope>NUCLEOTIDE SEQUENCE</scope>
    <source>
        <strain evidence="1">A484AB</strain>
    </source>
</reference>
<evidence type="ECO:0000313" key="1">
    <source>
        <dbReference type="EMBL" id="CAB3992778.1"/>
    </source>
</evidence>
<dbReference type="OrthoDB" id="5980942at2759"/>
<name>A0A6S7GLA8_PARCT</name>